<dbReference type="CDD" id="cd15227">
    <property type="entry name" value="7tmA_OR14-like"/>
    <property type="match status" value="1"/>
</dbReference>
<dbReference type="GO" id="GO:0004930">
    <property type="term" value="F:G protein-coupled receptor activity"/>
    <property type="evidence" value="ECO:0007669"/>
    <property type="project" value="UniProtKB-KW"/>
</dbReference>
<evidence type="ECO:0000256" key="12">
    <source>
        <dbReference type="RuleBase" id="RU000688"/>
    </source>
</evidence>
<keyword evidence="10 12" id="KW-0675">Receptor</keyword>
<proteinExistence type="inferred from homology"/>
<comment type="subcellular location">
    <subcellularLocation>
        <location evidence="2 13">Cell membrane</location>
        <topology evidence="2 13">Multi-pass membrane protein</topology>
    </subcellularLocation>
</comment>
<evidence type="ECO:0000256" key="3">
    <source>
        <dbReference type="ARBA" id="ARBA00022475"/>
    </source>
</evidence>
<keyword evidence="15" id="KW-1185">Reference proteome</keyword>
<reference evidence="16" key="1">
    <citation type="submission" date="2025-08" db="UniProtKB">
        <authorList>
            <consortium name="RefSeq"/>
        </authorList>
    </citation>
    <scope>IDENTIFICATION</scope>
    <source>
        <tissue evidence="16">Blood</tissue>
    </source>
</reference>
<evidence type="ECO:0000256" key="1">
    <source>
        <dbReference type="ARBA" id="ARBA00002936"/>
    </source>
</evidence>
<dbReference type="KEGG" id="emc:129339404"/>
<keyword evidence="7 13" id="KW-1133">Transmembrane helix</keyword>
<keyword evidence="5 12" id="KW-0812">Transmembrane</keyword>
<feature type="transmembrane region" description="Helical" evidence="13">
    <location>
        <begin position="240"/>
        <end position="258"/>
    </location>
</feature>
<dbReference type="AlphaFoldDB" id="A0AA97K6S8"/>
<keyword evidence="9 13" id="KW-0472">Membrane</keyword>
<evidence type="ECO:0000256" key="7">
    <source>
        <dbReference type="ARBA" id="ARBA00022989"/>
    </source>
</evidence>
<sequence length="309" mass="34835">MVNQTVVTEFILQRFSNVRELQILHFMVFLSLYLATLMGNFLIITSVAQIPHLHTPMYFFLAVLSLVDACFISSTVPTSMVNSLVNDSRISFAGCVSQVFLVVACATAEISLLTVMAYDRYVAICHPLQYLLIMNWNACFQMAAAALVFSLINGMIQTANTFRLHFCWSNVVEQYFCDIPQLLRISCTDTKFNEIFTFVCVLTLGSICSVLILVSYGYIFSTVFKIQSGQGKYKTFSTCIPHLTMFSLFVFTVMFSYMRPKVMSSPTVDLLAAVLYAVLPPLMNPIIYTLRNKDIQVALKKKTGVNAKW</sequence>
<evidence type="ECO:0000259" key="14">
    <source>
        <dbReference type="PROSITE" id="PS50262"/>
    </source>
</evidence>
<evidence type="ECO:0000256" key="6">
    <source>
        <dbReference type="ARBA" id="ARBA00022725"/>
    </source>
</evidence>
<dbReference type="RefSeq" id="XP_054849959.1">
    <property type="nucleotide sequence ID" value="XM_054993984.1"/>
</dbReference>
<dbReference type="InterPro" id="IPR000276">
    <property type="entry name" value="GPCR_Rhodpsn"/>
</dbReference>
<dbReference type="InterPro" id="IPR050516">
    <property type="entry name" value="Olfactory_GPCR"/>
</dbReference>
<evidence type="ECO:0000256" key="2">
    <source>
        <dbReference type="ARBA" id="ARBA00004651"/>
    </source>
</evidence>
<dbReference type="Gene3D" id="1.20.1070.10">
    <property type="entry name" value="Rhodopsin 7-helix transmembrane proteins"/>
    <property type="match status" value="1"/>
</dbReference>
<dbReference type="Pfam" id="PF13853">
    <property type="entry name" value="7tm_4"/>
    <property type="match status" value="1"/>
</dbReference>
<feature type="domain" description="G-protein coupled receptors family 1 profile" evidence="14">
    <location>
        <begin position="39"/>
        <end position="288"/>
    </location>
</feature>
<comment type="function">
    <text evidence="1">Odorant receptor.</text>
</comment>
<evidence type="ECO:0000256" key="9">
    <source>
        <dbReference type="ARBA" id="ARBA00023136"/>
    </source>
</evidence>
<dbReference type="InterPro" id="IPR000725">
    <property type="entry name" value="Olfact_rcpt"/>
</dbReference>
<name>A0AA97K6S8_EUBMA</name>
<feature type="transmembrane region" description="Helical" evidence="13">
    <location>
        <begin position="195"/>
        <end position="219"/>
    </location>
</feature>
<dbReference type="PRINTS" id="PR00237">
    <property type="entry name" value="GPCRRHODOPSN"/>
</dbReference>
<feature type="transmembrane region" description="Helical" evidence="13">
    <location>
        <begin position="96"/>
        <end position="118"/>
    </location>
</feature>
<dbReference type="PANTHER" id="PTHR26452">
    <property type="entry name" value="OLFACTORY RECEPTOR"/>
    <property type="match status" value="1"/>
</dbReference>
<keyword evidence="4 13" id="KW-0716">Sensory transduction</keyword>
<accession>A0AA97K6S8</accession>
<feature type="transmembrane region" description="Helical" evidence="13">
    <location>
        <begin position="23"/>
        <end position="45"/>
    </location>
</feature>
<evidence type="ECO:0000256" key="5">
    <source>
        <dbReference type="ARBA" id="ARBA00022692"/>
    </source>
</evidence>
<keyword evidence="11 12" id="KW-0807">Transducer</keyword>
<dbReference type="PROSITE" id="PS50262">
    <property type="entry name" value="G_PROTEIN_RECEP_F1_2"/>
    <property type="match status" value="1"/>
</dbReference>
<dbReference type="GO" id="GO:0005886">
    <property type="term" value="C:plasma membrane"/>
    <property type="evidence" value="ECO:0007669"/>
    <property type="project" value="UniProtKB-SubCell"/>
</dbReference>
<feature type="transmembrane region" description="Helical" evidence="13">
    <location>
        <begin position="130"/>
        <end position="152"/>
    </location>
</feature>
<protein>
    <recommendedName>
        <fullName evidence="13">Olfactory receptor</fullName>
    </recommendedName>
</protein>
<dbReference type="SUPFAM" id="SSF81321">
    <property type="entry name" value="Family A G protein-coupled receptor-like"/>
    <property type="match status" value="1"/>
</dbReference>
<evidence type="ECO:0000313" key="15">
    <source>
        <dbReference type="Proteomes" id="UP001190640"/>
    </source>
</evidence>
<feature type="transmembrane region" description="Helical" evidence="13">
    <location>
        <begin position="270"/>
        <end position="290"/>
    </location>
</feature>
<gene>
    <name evidence="16" type="primary">LOC129339404</name>
</gene>
<dbReference type="FunFam" id="1.20.1070.10:FF:000037">
    <property type="entry name" value="Olfactory receptor"/>
    <property type="match status" value="1"/>
</dbReference>
<dbReference type="InterPro" id="IPR017452">
    <property type="entry name" value="GPCR_Rhodpsn_7TM"/>
</dbReference>
<evidence type="ECO:0000256" key="8">
    <source>
        <dbReference type="ARBA" id="ARBA00023040"/>
    </source>
</evidence>
<dbReference type="GO" id="GO:0004984">
    <property type="term" value="F:olfactory receptor activity"/>
    <property type="evidence" value="ECO:0007669"/>
    <property type="project" value="InterPro"/>
</dbReference>
<comment type="similarity">
    <text evidence="12">Belongs to the G-protein coupled receptor 1 family.</text>
</comment>
<dbReference type="PRINTS" id="PR00245">
    <property type="entry name" value="OLFACTORYR"/>
</dbReference>
<keyword evidence="3 13" id="KW-1003">Cell membrane</keyword>
<evidence type="ECO:0000256" key="4">
    <source>
        <dbReference type="ARBA" id="ARBA00022606"/>
    </source>
</evidence>
<dbReference type="PROSITE" id="PS00237">
    <property type="entry name" value="G_PROTEIN_RECEP_F1_1"/>
    <property type="match status" value="1"/>
</dbReference>
<keyword evidence="8 12" id="KW-0297">G-protein coupled receptor</keyword>
<organism evidence="15 16">
    <name type="scientific">Eublepharis macularius</name>
    <name type="common">Leopard gecko</name>
    <name type="synonym">Cyrtodactylus macularius</name>
    <dbReference type="NCBI Taxonomy" id="481883"/>
    <lineage>
        <taxon>Eukaryota</taxon>
        <taxon>Metazoa</taxon>
        <taxon>Chordata</taxon>
        <taxon>Craniata</taxon>
        <taxon>Vertebrata</taxon>
        <taxon>Euteleostomi</taxon>
        <taxon>Lepidosauria</taxon>
        <taxon>Squamata</taxon>
        <taxon>Bifurcata</taxon>
        <taxon>Gekkota</taxon>
        <taxon>Eublepharidae</taxon>
        <taxon>Eublepharinae</taxon>
        <taxon>Eublepharis</taxon>
    </lineage>
</organism>
<feature type="transmembrane region" description="Helical" evidence="13">
    <location>
        <begin position="57"/>
        <end position="76"/>
    </location>
</feature>
<dbReference type="Proteomes" id="UP001190640">
    <property type="component" value="Chromosome 12"/>
</dbReference>
<keyword evidence="6 13" id="KW-0552">Olfaction</keyword>
<evidence type="ECO:0000256" key="11">
    <source>
        <dbReference type="ARBA" id="ARBA00023224"/>
    </source>
</evidence>
<dbReference type="GeneID" id="129339404"/>
<evidence type="ECO:0000256" key="10">
    <source>
        <dbReference type="ARBA" id="ARBA00023170"/>
    </source>
</evidence>
<evidence type="ECO:0000313" key="16">
    <source>
        <dbReference type="RefSeq" id="XP_054849959.1"/>
    </source>
</evidence>
<evidence type="ECO:0000256" key="13">
    <source>
        <dbReference type="RuleBase" id="RU363047"/>
    </source>
</evidence>